<dbReference type="GO" id="GO:0005509">
    <property type="term" value="F:calcium ion binding"/>
    <property type="evidence" value="ECO:0007669"/>
    <property type="project" value="InterPro"/>
</dbReference>
<dbReference type="InterPro" id="IPR011049">
    <property type="entry name" value="Serralysin-like_metalloprot_C"/>
</dbReference>
<reference evidence="4" key="1">
    <citation type="submission" date="2017-12" db="EMBL/GenBank/DDBJ databases">
        <title>Improved Draft Genome Sequence of Microcystis aeruginosa NIES-298, a Microcystin-Producing Cyanobacterium from Lake Kasumigaura, Japan.</title>
        <authorList>
            <person name="Yamaguchi H."/>
            <person name="Suzuki S."/>
            <person name="Kawachi M."/>
        </authorList>
    </citation>
    <scope>NUCLEOTIDE SEQUENCE [LARGE SCALE GENOMIC DNA]</scope>
    <source>
        <strain evidence="4">NIES-298</strain>
    </source>
</reference>
<gene>
    <name evidence="3" type="ORF">BGM30_27760</name>
</gene>
<proteinExistence type="predicted"/>
<dbReference type="SUPFAM" id="SSF51120">
    <property type="entry name" value="beta-Roll"/>
    <property type="match status" value="1"/>
</dbReference>
<organism evidence="3 4">
    <name type="scientific">Microcystis aeruginosa NIES-298</name>
    <dbReference type="NCBI Taxonomy" id="449468"/>
    <lineage>
        <taxon>Bacteria</taxon>
        <taxon>Bacillati</taxon>
        <taxon>Cyanobacteriota</taxon>
        <taxon>Cyanophyceae</taxon>
        <taxon>Oscillatoriophycideae</taxon>
        <taxon>Chroococcales</taxon>
        <taxon>Microcystaceae</taxon>
        <taxon>Microcystis</taxon>
    </lineage>
</organism>
<dbReference type="AlphaFoldDB" id="A0A9P2YK41"/>
<dbReference type="PANTHER" id="PTHR38340">
    <property type="entry name" value="S-LAYER PROTEIN"/>
    <property type="match status" value="1"/>
</dbReference>
<dbReference type="InterPro" id="IPR050557">
    <property type="entry name" value="RTX_toxin/Mannuronan_C5-epim"/>
</dbReference>
<dbReference type="Pfam" id="PF00353">
    <property type="entry name" value="HemolysinCabind"/>
    <property type="match status" value="2"/>
</dbReference>
<dbReference type="PANTHER" id="PTHR38340:SF1">
    <property type="entry name" value="S-LAYER PROTEIN"/>
    <property type="match status" value="1"/>
</dbReference>
<keyword evidence="2" id="KW-0964">Secreted</keyword>
<dbReference type="GO" id="GO:0005576">
    <property type="term" value="C:extracellular region"/>
    <property type="evidence" value="ECO:0007669"/>
    <property type="project" value="UniProtKB-SubCell"/>
</dbReference>
<name>A0A9P2YK41_MICAE</name>
<evidence type="ECO:0000256" key="2">
    <source>
        <dbReference type="ARBA" id="ARBA00022525"/>
    </source>
</evidence>
<comment type="subcellular location">
    <subcellularLocation>
        <location evidence="1">Secreted</location>
    </subcellularLocation>
</comment>
<sequence length="302" mass="30499">MATITTSFATLTGPTGANFSPGGTVSVRNFLNTFNDILIHVSGPELNIISDNLTSERTLTPGGDTAWRITNFGAAANVTLSRYGGGFSKDFSLLGNSLTYVRGGAAGTYRLSGDTNNTILKATNPNPPYAIRNFVATDSYNIVGSNFNDTLTGGGAADTLFGGSGNDILDGSGGDDILNGDAENDTLTGGTGNDTLTGGAGADQFVYNFSAEGIDSITDFGNGADDIVLSSGGFGGTLTTIDSTLDSGLFSTAEDGTAVIIYSGGVLSFDPDLFNTDTLVTIANIAGPGAATLGAGNIQVIA</sequence>
<comment type="caution">
    <text evidence="3">The sequence shown here is derived from an EMBL/GenBank/DDBJ whole genome shotgun (WGS) entry which is preliminary data.</text>
</comment>
<evidence type="ECO:0000313" key="3">
    <source>
        <dbReference type="EMBL" id="GBD53683.1"/>
    </source>
</evidence>
<evidence type="ECO:0000256" key="1">
    <source>
        <dbReference type="ARBA" id="ARBA00004613"/>
    </source>
</evidence>
<dbReference type="PROSITE" id="PS00330">
    <property type="entry name" value="HEMOLYSIN_CALCIUM"/>
    <property type="match status" value="1"/>
</dbReference>
<dbReference type="InterPro" id="IPR001343">
    <property type="entry name" value="Hemolysn_Ca-bd"/>
</dbReference>
<accession>A0A9P2YK41</accession>
<dbReference type="PRINTS" id="PR00313">
    <property type="entry name" value="CABNDNGRPT"/>
</dbReference>
<dbReference type="RefSeq" id="WP_103112585.1">
    <property type="nucleotide sequence ID" value="NZ_BEIU01000012.1"/>
</dbReference>
<dbReference type="Proteomes" id="UP000236321">
    <property type="component" value="Unassembled WGS sequence"/>
</dbReference>
<evidence type="ECO:0000313" key="4">
    <source>
        <dbReference type="Proteomes" id="UP000236321"/>
    </source>
</evidence>
<protein>
    <submittedName>
        <fullName evidence="3">Hemolysin-type calcium-binding region protein</fullName>
    </submittedName>
</protein>
<dbReference type="EMBL" id="BEYQ01000008">
    <property type="protein sequence ID" value="GBD53683.1"/>
    <property type="molecule type" value="Genomic_DNA"/>
</dbReference>
<dbReference type="Gene3D" id="2.150.10.10">
    <property type="entry name" value="Serralysin-like metalloprotease, C-terminal"/>
    <property type="match status" value="1"/>
</dbReference>
<dbReference type="InterPro" id="IPR018511">
    <property type="entry name" value="Hemolysin-typ_Ca-bd_CS"/>
</dbReference>